<dbReference type="Gene3D" id="1.20.930.20">
    <property type="entry name" value="Adaptor protein Cbl, N-terminal domain"/>
    <property type="match status" value="1"/>
</dbReference>
<dbReference type="GO" id="GO:0007166">
    <property type="term" value="P:cell surface receptor signaling pathway"/>
    <property type="evidence" value="ECO:0007669"/>
    <property type="project" value="InterPro"/>
</dbReference>
<feature type="coiled-coil region" evidence="5">
    <location>
        <begin position="189"/>
        <end position="216"/>
    </location>
</feature>
<protein>
    <recommendedName>
        <fullName evidence="7">MCAfunc domain-containing protein</fullName>
    </recommendedName>
</protein>
<feature type="domain" description="MCAfunc" evidence="7">
    <location>
        <begin position="26"/>
        <end position="165"/>
    </location>
</feature>
<dbReference type="OMA" id="KTDHTVE"/>
<evidence type="ECO:0000256" key="3">
    <source>
        <dbReference type="ARBA" id="ARBA00022989"/>
    </source>
</evidence>
<dbReference type="AlphaFoldDB" id="A0A8T2V860"/>
<dbReference type="OrthoDB" id="1045822at2759"/>
<proteinExistence type="predicted"/>
<feature type="compositionally biased region" description="Basic and acidic residues" evidence="6">
    <location>
        <begin position="254"/>
        <end position="268"/>
    </location>
</feature>
<dbReference type="Pfam" id="PF19584">
    <property type="entry name" value="MCAfunc"/>
    <property type="match status" value="1"/>
</dbReference>
<feature type="region of interest" description="Disordered" evidence="6">
    <location>
        <begin position="250"/>
        <end position="305"/>
    </location>
</feature>
<evidence type="ECO:0000313" key="8">
    <source>
        <dbReference type="EMBL" id="KAH7441993.1"/>
    </source>
</evidence>
<evidence type="ECO:0000256" key="6">
    <source>
        <dbReference type="SAM" id="MobiDB-lite"/>
    </source>
</evidence>
<dbReference type="GO" id="GO:0016020">
    <property type="term" value="C:membrane"/>
    <property type="evidence" value="ECO:0007669"/>
    <property type="project" value="UniProtKB-SubCell"/>
</dbReference>
<dbReference type="CDD" id="cd21037">
    <property type="entry name" value="MLKL_NTD"/>
    <property type="match status" value="1"/>
</dbReference>
<evidence type="ECO:0000259" key="7">
    <source>
        <dbReference type="Pfam" id="PF19584"/>
    </source>
</evidence>
<dbReference type="InterPro" id="IPR045766">
    <property type="entry name" value="MCAfunc"/>
</dbReference>
<dbReference type="GO" id="GO:0005262">
    <property type="term" value="F:calcium channel activity"/>
    <property type="evidence" value="ECO:0007669"/>
    <property type="project" value="UniProtKB-ARBA"/>
</dbReference>
<reference evidence="8" key="1">
    <citation type="submission" date="2021-08" db="EMBL/GenBank/DDBJ databases">
        <title>WGS assembly of Ceratopteris richardii.</title>
        <authorList>
            <person name="Marchant D.B."/>
            <person name="Chen G."/>
            <person name="Jenkins J."/>
            <person name="Shu S."/>
            <person name="Leebens-Mack J."/>
            <person name="Grimwood J."/>
            <person name="Schmutz J."/>
            <person name="Soltis P."/>
            <person name="Soltis D."/>
            <person name="Chen Z.-H."/>
        </authorList>
    </citation>
    <scope>NUCLEOTIDE SEQUENCE</scope>
    <source>
        <strain evidence="8">Whitten #5841</strain>
        <tissue evidence="8">Leaf</tissue>
    </source>
</reference>
<evidence type="ECO:0000256" key="2">
    <source>
        <dbReference type="ARBA" id="ARBA00022692"/>
    </source>
</evidence>
<name>A0A8T2V860_CERRI</name>
<dbReference type="Proteomes" id="UP000825935">
    <property type="component" value="Chromosome 3"/>
</dbReference>
<dbReference type="Pfam" id="PF04749">
    <property type="entry name" value="PLAC8"/>
    <property type="match status" value="1"/>
</dbReference>
<gene>
    <name evidence="8" type="ORF">KP509_03G065900</name>
</gene>
<dbReference type="EMBL" id="CM035408">
    <property type="protein sequence ID" value="KAH7441993.1"/>
    <property type="molecule type" value="Genomic_DNA"/>
</dbReference>
<keyword evidence="4" id="KW-0472">Membrane</keyword>
<dbReference type="InterPro" id="IPR006461">
    <property type="entry name" value="PLAC_motif_containing"/>
</dbReference>
<dbReference type="InterPro" id="IPR036537">
    <property type="entry name" value="Adaptor_Cbl_N_dom_sf"/>
</dbReference>
<evidence type="ECO:0000256" key="5">
    <source>
        <dbReference type="SAM" id="Coils"/>
    </source>
</evidence>
<dbReference type="PANTHER" id="PTHR46604">
    <property type="entry name" value="PROTEIN MID1-COMPLEMENTING ACTIVITY 1"/>
    <property type="match status" value="1"/>
</dbReference>
<sequence length="428" mass="49152">MSHLNWNHLGEVATAAQLTGLDSVKIIALIVKAANNARMHKKNCKQFAQHLKLIGNLLERLRLTDLKEWPETREPLEELEEALKRAYLLVNSCKDKSYLYLLALGWTTVAQFKECQAEIDRLLGLIPLITLVDNNRDRLHAIEKDKRVYTLDEEELRVHETVLKPDVTKEDARILQKSLSRSYPGLSLNQVLKEESSRLKIELAKVEENMESEQAEVIHHLIDVTETVIPQKNKFQTSRSTIRSKQLNVTRELSQIRDEHTRENHCTVEESEQSQTEHSDASPRQEKASPSLKEESSPKKNKNEPGFWHNDIMDCCMDPYFCVSTCMYPCGTFSDVAAFASDGKVTPEDACNDFMTYSLILSCCCYTCCIRRKLRKRYNIEGGCCEDLCTHIFCFYCALIQEWHEILAREGEDTNMSPPASQKMERDG</sequence>
<dbReference type="PANTHER" id="PTHR46604:SF3">
    <property type="entry name" value="PROTEIN MID1-COMPLEMENTING ACTIVITY 1"/>
    <property type="match status" value="1"/>
</dbReference>
<dbReference type="FunFam" id="1.20.930.20:FF:000003">
    <property type="entry name" value="DNA mismatch repair protein MLH1"/>
    <property type="match status" value="1"/>
</dbReference>
<comment type="caution">
    <text evidence="8">The sequence shown here is derived from an EMBL/GenBank/DDBJ whole genome shotgun (WGS) entry which is preliminary data.</text>
</comment>
<evidence type="ECO:0000313" key="9">
    <source>
        <dbReference type="Proteomes" id="UP000825935"/>
    </source>
</evidence>
<keyword evidence="9" id="KW-1185">Reference proteome</keyword>
<dbReference type="NCBIfam" id="TIGR01571">
    <property type="entry name" value="A_thal_Cys_rich"/>
    <property type="match status" value="1"/>
</dbReference>
<organism evidence="8 9">
    <name type="scientific">Ceratopteris richardii</name>
    <name type="common">Triangle waterfern</name>
    <dbReference type="NCBI Taxonomy" id="49495"/>
    <lineage>
        <taxon>Eukaryota</taxon>
        <taxon>Viridiplantae</taxon>
        <taxon>Streptophyta</taxon>
        <taxon>Embryophyta</taxon>
        <taxon>Tracheophyta</taxon>
        <taxon>Polypodiopsida</taxon>
        <taxon>Polypodiidae</taxon>
        <taxon>Polypodiales</taxon>
        <taxon>Pteridineae</taxon>
        <taxon>Pteridaceae</taxon>
        <taxon>Parkerioideae</taxon>
        <taxon>Ceratopteris</taxon>
    </lineage>
</organism>
<accession>A0A8T2V860</accession>
<feature type="compositionally biased region" description="Basic and acidic residues" evidence="6">
    <location>
        <begin position="275"/>
        <end position="303"/>
    </location>
</feature>
<keyword evidence="2" id="KW-0812">Transmembrane</keyword>
<evidence type="ECO:0000256" key="4">
    <source>
        <dbReference type="ARBA" id="ARBA00023136"/>
    </source>
</evidence>
<evidence type="ECO:0000256" key="1">
    <source>
        <dbReference type="ARBA" id="ARBA00004167"/>
    </source>
</evidence>
<dbReference type="InterPro" id="IPR059179">
    <property type="entry name" value="MLKL-like_MCAfunc"/>
</dbReference>
<keyword evidence="5" id="KW-0175">Coiled coil</keyword>
<keyword evidence="3" id="KW-1133">Transmembrane helix</keyword>
<comment type="subcellular location">
    <subcellularLocation>
        <location evidence="1">Membrane</location>
        <topology evidence="1">Single-pass membrane protein</topology>
    </subcellularLocation>
</comment>